<dbReference type="PANTHER" id="PTHR20973:SF0">
    <property type="entry name" value="NON-STRUCTURAL MAINTENANCE OF CHROMOSOMES ELEMENT 1 HOMOLOG"/>
    <property type="match status" value="1"/>
</dbReference>
<protein>
    <submittedName>
        <fullName evidence="5">Phorbol-ester/DAG-type domain-containing protein</fullName>
    </submittedName>
</protein>
<dbReference type="PANTHER" id="PTHR20973">
    <property type="entry name" value="NON-SMC ELEMENT 1-RELATED"/>
    <property type="match status" value="1"/>
</dbReference>
<dbReference type="PROSITE" id="PS50081">
    <property type="entry name" value="ZF_DAG_PE_2"/>
    <property type="match status" value="1"/>
</dbReference>
<keyword evidence="1" id="KW-0479">Metal-binding</keyword>
<evidence type="ECO:0000256" key="1">
    <source>
        <dbReference type="ARBA" id="ARBA00022723"/>
    </source>
</evidence>
<dbReference type="GO" id="GO:0000724">
    <property type="term" value="P:double-strand break repair via homologous recombination"/>
    <property type="evidence" value="ECO:0007669"/>
    <property type="project" value="TreeGrafter"/>
</dbReference>
<dbReference type="Gene3D" id="1.10.10.10">
    <property type="entry name" value="Winged helix-like DNA-binding domain superfamily/Winged helix DNA-binding domain"/>
    <property type="match status" value="1"/>
</dbReference>
<accession>A0A0M3IQS1</accession>
<keyword evidence="4" id="KW-1185">Reference proteome</keyword>
<dbReference type="Proteomes" id="UP000036681">
    <property type="component" value="Unplaced"/>
</dbReference>
<reference evidence="5" key="1">
    <citation type="submission" date="2017-02" db="UniProtKB">
        <authorList>
            <consortium name="WormBaseParasite"/>
        </authorList>
    </citation>
    <scope>IDENTIFICATION</scope>
</reference>
<evidence type="ECO:0000256" key="2">
    <source>
        <dbReference type="ARBA" id="ARBA00022833"/>
    </source>
</evidence>
<sequence length="260" mass="29725">MGSFYALQVSSSVMVTLKAILNNYDDIHRRLVQYTMKKGYITTEEFLEKFVVFTERCGYLDEHQVQNLHRINEKEKRDIFVNLMRVLNGQLDHIGLRIVEVFDEHQEGVAYVTLITTCPSNDIFEKMSGLSNAEVALFNVWLDMMCTSADGQILLIDALEAAVELPHKISQKRAQELIDQLIAEQWLSMAQDGEALHLSVHALAQMQADLMSRFPLKTCVHCKNCIVIIDHALHCDACDAYLHRHCAQRIIEHDIPPLAF</sequence>
<proteinExistence type="predicted"/>
<dbReference type="AlphaFoldDB" id="A0A0M3IQS1"/>
<dbReference type="InterPro" id="IPR036388">
    <property type="entry name" value="WH-like_DNA-bd_sf"/>
</dbReference>
<dbReference type="GO" id="GO:0030915">
    <property type="term" value="C:Smc5-Smc6 complex"/>
    <property type="evidence" value="ECO:0007669"/>
    <property type="project" value="InterPro"/>
</dbReference>
<evidence type="ECO:0000259" key="3">
    <source>
        <dbReference type="PROSITE" id="PS50081"/>
    </source>
</evidence>
<keyword evidence="2" id="KW-0862">Zinc</keyword>
<dbReference type="CDD" id="cd15489">
    <property type="entry name" value="PHD_SF"/>
    <property type="match status" value="1"/>
</dbReference>
<feature type="domain" description="Phorbol-ester/DAG-type" evidence="3">
    <location>
        <begin position="200"/>
        <end position="254"/>
    </location>
</feature>
<dbReference type="GO" id="GO:0004842">
    <property type="term" value="F:ubiquitin-protein transferase activity"/>
    <property type="evidence" value="ECO:0007669"/>
    <property type="project" value="TreeGrafter"/>
</dbReference>
<evidence type="ECO:0000313" key="4">
    <source>
        <dbReference type="Proteomes" id="UP000036681"/>
    </source>
</evidence>
<dbReference type="WBParaSite" id="ALUE_0002109901-mRNA-1">
    <property type="protein sequence ID" value="ALUE_0002109901-mRNA-1"/>
    <property type="gene ID" value="ALUE_0002109901"/>
</dbReference>
<dbReference type="Gene3D" id="3.90.1150.220">
    <property type="match status" value="1"/>
</dbReference>
<organism evidence="4 5">
    <name type="scientific">Ascaris lumbricoides</name>
    <name type="common">Giant roundworm</name>
    <dbReference type="NCBI Taxonomy" id="6252"/>
    <lineage>
        <taxon>Eukaryota</taxon>
        <taxon>Metazoa</taxon>
        <taxon>Ecdysozoa</taxon>
        <taxon>Nematoda</taxon>
        <taxon>Chromadorea</taxon>
        <taxon>Rhabditida</taxon>
        <taxon>Spirurina</taxon>
        <taxon>Ascaridomorpha</taxon>
        <taxon>Ascaridoidea</taxon>
        <taxon>Ascarididae</taxon>
        <taxon>Ascaris</taxon>
    </lineage>
</organism>
<dbReference type="InterPro" id="IPR046349">
    <property type="entry name" value="C1-like_sf"/>
</dbReference>
<name>A0A0M3IQS1_ASCLU</name>
<evidence type="ECO:0000313" key="5">
    <source>
        <dbReference type="WBParaSite" id="ALUE_0002109901-mRNA-1"/>
    </source>
</evidence>
<dbReference type="GO" id="GO:0005634">
    <property type="term" value="C:nucleus"/>
    <property type="evidence" value="ECO:0007669"/>
    <property type="project" value="TreeGrafter"/>
</dbReference>
<dbReference type="GO" id="GO:0046872">
    <property type="term" value="F:metal ion binding"/>
    <property type="evidence" value="ECO:0007669"/>
    <property type="project" value="UniProtKB-KW"/>
</dbReference>
<dbReference type="InterPro" id="IPR002219">
    <property type="entry name" value="PKC_DAG/PE"/>
</dbReference>
<dbReference type="SUPFAM" id="SSF57889">
    <property type="entry name" value="Cysteine-rich domain"/>
    <property type="match status" value="1"/>
</dbReference>
<dbReference type="InterPro" id="IPR011513">
    <property type="entry name" value="Nse1"/>
</dbReference>